<evidence type="ECO:0000313" key="2">
    <source>
        <dbReference type="Proteomes" id="UP000709295"/>
    </source>
</evidence>
<reference evidence="1" key="1">
    <citation type="submission" date="2021-01" db="EMBL/GenBank/DDBJ databases">
        <title>Phytophthora aleatoria, a newly-described species from Pinus radiata is distinct from Phytophthora cactorum isolates based on comparative genomics.</title>
        <authorList>
            <person name="Mcdougal R."/>
            <person name="Panda P."/>
            <person name="Williams N."/>
            <person name="Studholme D.J."/>
        </authorList>
    </citation>
    <scope>NUCLEOTIDE SEQUENCE</scope>
    <source>
        <strain evidence="1">NZFS 4037</strain>
    </source>
</reference>
<organism evidence="1 2">
    <name type="scientific">Phytophthora aleatoria</name>
    <dbReference type="NCBI Taxonomy" id="2496075"/>
    <lineage>
        <taxon>Eukaryota</taxon>
        <taxon>Sar</taxon>
        <taxon>Stramenopiles</taxon>
        <taxon>Oomycota</taxon>
        <taxon>Peronosporomycetes</taxon>
        <taxon>Peronosporales</taxon>
        <taxon>Peronosporaceae</taxon>
        <taxon>Phytophthora</taxon>
    </lineage>
</organism>
<keyword evidence="2" id="KW-1185">Reference proteome</keyword>
<dbReference type="AlphaFoldDB" id="A0A8J5M718"/>
<name>A0A8J5M718_9STRA</name>
<gene>
    <name evidence="1" type="ORF">JG688_00004743</name>
</gene>
<accession>A0A8J5M718</accession>
<dbReference type="EMBL" id="JAENGY010000173">
    <property type="protein sequence ID" value="KAG6970723.1"/>
    <property type="molecule type" value="Genomic_DNA"/>
</dbReference>
<comment type="caution">
    <text evidence="1">The sequence shown here is derived from an EMBL/GenBank/DDBJ whole genome shotgun (WGS) entry which is preliminary data.</text>
</comment>
<evidence type="ECO:0000313" key="1">
    <source>
        <dbReference type="EMBL" id="KAG6970723.1"/>
    </source>
</evidence>
<sequence>WPTLDLWRSRSSHPRADRHHTKQYQLHLGYRRQKQRFRPLGIESSNHLILARPHKHDYNALHLEDKRHPIRHYGGHLVQEHQCRMQRGWRYQLSTMRKKKTSKILEMVLMGIKLFPVGTSTLLKYLTTMKLETLSRLQTMIRPIMDGNLSRFHSLHKRRILDLTVSTSHRKIGYQEFVP</sequence>
<proteinExistence type="predicted"/>
<feature type="non-terminal residue" evidence="1">
    <location>
        <position position="1"/>
    </location>
</feature>
<protein>
    <submittedName>
        <fullName evidence="1">Uncharacterized protein</fullName>
    </submittedName>
</protein>
<dbReference type="Proteomes" id="UP000709295">
    <property type="component" value="Unassembled WGS sequence"/>
</dbReference>